<accession>A0A2V5HVW0</accession>
<protein>
    <submittedName>
        <fullName evidence="2">Uncharacterized protein</fullName>
    </submittedName>
</protein>
<sequence length="265" mass="29181">MKAFRAILFTLALLGNLCQGSPFAVPTEAILMYSAFVLDFSANGASRTLAPKLDNTALVDFGTFISTVFAQRLPQSGIWTSMNPQYNQATLDKISASLETDKYSLVELLGLEEGAQLNHRSTLQRIADIVKSTRGSTAAGFADVWNNQYPEFRRALAGTQAVRLQDMYRTSVSILWEADFPDKTLKASEVAVLDTDVTFLQPDWSATAAANGESPEEIKTYLTWYVSLSGRSGQEARKFRNHQKITNTIGQSLSELDSVDSCKAR</sequence>
<organism evidence="2 3">
    <name type="scientific">Aspergillus violaceofuscus (strain CBS 115571)</name>
    <dbReference type="NCBI Taxonomy" id="1450538"/>
    <lineage>
        <taxon>Eukaryota</taxon>
        <taxon>Fungi</taxon>
        <taxon>Dikarya</taxon>
        <taxon>Ascomycota</taxon>
        <taxon>Pezizomycotina</taxon>
        <taxon>Eurotiomycetes</taxon>
        <taxon>Eurotiomycetidae</taxon>
        <taxon>Eurotiales</taxon>
        <taxon>Aspergillaceae</taxon>
        <taxon>Aspergillus</taxon>
    </lineage>
</organism>
<feature type="chain" id="PRO_5015843959" evidence="1">
    <location>
        <begin position="21"/>
        <end position="265"/>
    </location>
</feature>
<proteinExistence type="predicted"/>
<dbReference type="OMA" id="NDEPETM"/>
<dbReference type="EMBL" id="KZ825176">
    <property type="protein sequence ID" value="PYI15997.1"/>
    <property type="molecule type" value="Genomic_DNA"/>
</dbReference>
<keyword evidence="1" id="KW-0732">Signal</keyword>
<evidence type="ECO:0000313" key="3">
    <source>
        <dbReference type="Proteomes" id="UP000249829"/>
    </source>
</evidence>
<dbReference type="Proteomes" id="UP000249829">
    <property type="component" value="Unassembled WGS sequence"/>
</dbReference>
<reference evidence="2 3" key="1">
    <citation type="submission" date="2018-02" db="EMBL/GenBank/DDBJ databases">
        <title>The genomes of Aspergillus section Nigri reveals drivers in fungal speciation.</title>
        <authorList>
            <consortium name="DOE Joint Genome Institute"/>
            <person name="Vesth T.C."/>
            <person name="Nybo J."/>
            <person name="Theobald S."/>
            <person name="Brandl J."/>
            <person name="Frisvad J.C."/>
            <person name="Nielsen K.F."/>
            <person name="Lyhne E.K."/>
            <person name="Kogle M.E."/>
            <person name="Kuo A."/>
            <person name="Riley R."/>
            <person name="Clum A."/>
            <person name="Nolan M."/>
            <person name="Lipzen A."/>
            <person name="Salamov A."/>
            <person name="Henrissat B."/>
            <person name="Wiebenga A."/>
            <person name="De vries R.P."/>
            <person name="Grigoriev I.V."/>
            <person name="Mortensen U.H."/>
            <person name="Andersen M.R."/>
            <person name="Baker S.E."/>
        </authorList>
    </citation>
    <scope>NUCLEOTIDE SEQUENCE [LARGE SCALE GENOMIC DNA]</scope>
    <source>
        <strain evidence="2 3">CBS 115571</strain>
    </source>
</reference>
<dbReference type="AlphaFoldDB" id="A0A2V5HVW0"/>
<evidence type="ECO:0000313" key="2">
    <source>
        <dbReference type="EMBL" id="PYI15997.1"/>
    </source>
</evidence>
<evidence type="ECO:0000256" key="1">
    <source>
        <dbReference type="SAM" id="SignalP"/>
    </source>
</evidence>
<gene>
    <name evidence="2" type="ORF">BO99DRAFT_405413</name>
</gene>
<feature type="signal peptide" evidence="1">
    <location>
        <begin position="1"/>
        <end position="20"/>
    </location>
</feature>
<name>A0A2V5HVW0_ASPV1</name>
<keyword evidence="3" id="KW-1185">Reference proteome</keyword>